<keyword evidence="1" id="KW-0238">DNA-binding</keyword>
<keyword evidence="7" id="KW-1185">Reference proteome</keyword>
<reference evidence="6 7" key="1">
    <citation type="submission" date="2016-09" db="EMBL/GenBank/DDBJ databases">
        <title>Complete genome sequence of Deltia acidovorans CM13 isolated from murine proximal colonic tissue.</title>
        <authorList>
            <person name="Saffarian A."/>
        </authorList>
    </citation>
    <scope>NUCLEOTIDE SEQUENCE [LARGE SCALE GENOMIC DNA]</scope>
    <source>
        <strain evidence="6 7">CM13</strain>
    </source>
</reference>
<dbReference type="Gene3D" id="3.90.1750.20">
    <property type="entry name" value="Putative Large Serine Recombinase, Chain B, Domain 2"/>
    <property type="match status" value="1"/>
</dbReference>
<feature type="region of interest" description="Disordered" evidence="4">
    <location>
        <begin position="571"/>
        <end position="590"/>
    </location>
</feature>
<keyword evidence="2" id="KW-0233">DNA recombination</keyword>
<evidence type="ECO:0000256" key="3">
    <source>
        <dbReference type="SAM" id="Coils"/>
    </source>
</evidence>
<dbReference type="InterPro" id="IPR050639">
    <property type="entry name" value="SSR_resolvase"/>
</dbReference>
<dbReference type="Proteomes" id="UP000095607">
    <property type="component" value="Chromosome"/>
</dbReference>
<organism evidence="6 7">
    <name type="scientific">Delftia tsuruhatensis</name>
    <dbReference type="NCBI Taxonomy" id="180282"/>
    <lineage>
        <taxon>Bacteria</taxon>
        <taxon>Pseudomonadati</taxon>
        <taxon>Pseudomonadota</taxon>
        <taxon>Betaproteobacteria</taxon>
        <taxon>Burkholderiales</taxon>
        <taxon>Comamonadaceae</taxon>
        <taxon>Delftia</taxon>
    </lineage>
</organism>
<evidence type="ECO:0000259" key="5">
    <source>
        <dbReference type="PROSITE" id="PS51737"/>
    </source>
</evidence>
<dbReference type="SUPFAM" id="SSF53041">
    <property type="entry name" value="Resolvase-like"/>
    <property type="match status" value="1"/>
</dbReference>
<protein>
    <submittedName>
        <fullName evidence="6">Integrase</fullName>
    </submittedName>
</protein>
<evidence type="ECO:0000256" key="4">
    <source>
        <dbReference type="SAM" id="MobiDB-lite"/>
    </source>
</evidence>
<sequence>MSSESVSALGHPRDTIPIRGSRSTLTAVSFMGKTSKGLVYSYLRFSDPKQSTGSSTDRQLAYAEKWASEHGLQLDSSLTLRDEGLSAYHQQHIKSGALGVFLRAVEDGRVPHGSVLIVEGLDRLSRAEPIQAQAQLAQIVNAGITVVTASDGKAYSRARLKENPMDLVYSLLVMIRAHEESDTKSKRVKASIRRLCEGWQNGTYRGRVRQGHDPEWIKETETGWEIDPERAAAVRRAVELYTQGHGGKGIVQRLDAEGLRLYSTTPVNVTTQVYRIIKMPQLAGIKPVSLDGEEYQLKGYYPAVLGADEWAELQRVAAQSGRRRVKGDLPHIITGLGITVCGYCGRPMSGQHLATKKRLPDGRIRDGYRRLLCASAAAYGGGCAVFGSTSVAPVERAIMSYCSDIVNLQALYGADRSQVPRAQVAAARQEVDQISAQLDKLTDAMLASADEGTPAVFARRARQLEADLAAAQARLQAAELDLAGAARTDISGADAAWRALAAGVEAQEIEPRLQARQLVADTFERIVVYARGVNPDPDALERDYKIDLVLIARGGVARLLTVDRQGNWIAGEQSSTAHEPEQPNEPATLT</sequence>
<dbReference type="PANTHER" id="PTHR30461">
    <property type="entry name" value="DNA-INVERTASE FROM LAMBDOID PROPHAGE"/>
    <property type="match status" value="1"/>
</dbReference>
<name>A0ABM6EED0_9BURK</name>
<gene>
    <name evidence="6" type="ORF">BI380_09120</name>
</gene>
<dbReference type="EMBL" id="CP017420">
    <property type="protein sequence ID" value="AOV05860.1"/>
    <property type="molecule type" value="Genomic_DNA"/>
</dbReference>
<evidence type="ECO:0000313" key="6">
    <source>
        <dbReference type="EMBL" id="AOV05860.1"/>
    </source>
</evidence>
<dbReference type="InterPro" id="IPR036162">
    <property type="entry name" value="Resolvase-like_N_sf"/>
</dbReference>
<dbReference type="SMART" id="SM00857">
    <property type="entry name" value="Resolvase"/>
    <property type="match status" value="1"/>
</dbReference>
<dbReference type="PANTHER" id="PTHR30461:SF2">
    <property type="entry name" value="SERINE RECOMBINASE PINE-RELATED"/>
    <property type="match status" value="1"/>
</dbReference>
<evidence type="ECO:0000313" key="7">
    <source>
        <dbReference type="Proteomes" id="UP000095607"/>
    </source>
</evidence>
<evidence type="ECO:0000256" key="1">
    <source>
        <dbReference type="ARBA" id="ARBA00023125"/>
    </source>
</evidence>
<keyword evidence="3" id="KW-0175">Coiled coil</keyword>
<accession>A0ABM6EED0</accession>
<dbReference type="InterPro" id="IPR038109">
    <property type="entry name" value="DNA_bind_recomb_sf"/>
</dbReference>
<dbReference type="InterPro" id="IPR011109">
    <property type="entry name" value="DNA_bind_recombinase_dom"/>
</dbReference>
<dbReference type="Gene3D" id="3.40.50.1390">
    <property type="entry name" value="Resolvase, N-terminal catalytic domain"/>
    <property type="match status" value="1"/>
</dbReference>
<feature type="domain" description="Recombinase" evidence="5">
    <location>
        <begin position="214"/>
        <end position="323"/>
    </location>
</feature>
<feature type="coiled-coil region" evidence="3">
    <location>
        <begin position="424"/>
        <end position="488"/>
    </location>
</feature>
<dbReference type="Pfam" id="PF07508">
    <property type="entry name" value="Recombinase"/>
    <property type="match status" value="1"/>
</dbReference>
<proteinExistence type="predicted"/>
<dbReference type="CDD" id="cd00338">
    <property type="entry name" value="Ser_Recombinase"/>
    <property type="match status" value="1"/>
</dbReference>
<evidence type="ECO:0000256" key="2">
    <source>
        <dbReference type="ARBA" id="ARBA00023172"/>
    </source>
</evidence>
<dbReference type="PROSITE" id="PS51737">
    <property type="entry name" value="RECOMBINASE_DNA_BIND"/>
    <property type="match status" value="1"/>
</dbReference>
<dbReference type="Pfam" id="PF00239">
    <property type="entry name" value="Resolvase"/>
    <property type="match status" value="1"/>
</dbReference>
<dbReference type="InterPro" id="IPR006119">
    <property type="entry name" value="Resolv_N"/>
</dbReference>